<sequence length="73" mass="8151">MEGAMDHGILSVANDRMTICPWLMTRIECQTNSMVAKEKGEDDDMLARNEGTVEDEAANEGSRITMEEEVMNV</sequence>
<dbReference type="Proteomes" id="UP001372338">
    <property type="component" value="Unassembled WGS sequence"/>
</dbReference>
<name>A0AAN9F3L4_CROPI</name>
<dbReference type="AlphaFoldDB" id="A0AAN9F3L4"/>
<reference evidence="1 2" key="1">
    <citation type="submission" date="2024-01" db="EMBL/GenBank/DDBJ databases">
        <title>The genomes of 5 underutilized Papilionoideae crops provide insights into root nodulation and disease resistanc.</title>
        <authorList>
            <person name="Yuan L."/>
        </authorList>
    </citation>
    <scope>NUCLEOTIDE SEQUENCE [LARGE SCALE GENOMIC DNA]</scope>
    <source>
        <strain evidence="1">ZHUSHIDOU_FW_LH</strain>
        <tissue evidence="1">Leaf</tissue>
    </source>
</reference>
<proteinExistence type="predicted"/>
<dbReference type="EMBL" id="JAYWIO010000004">
    <property type="protein sequence ID" value="KAK7267830.1"/>
    <property type="molecule type" value="Genomic_DNA"/>
</dbReference>
<gene>
    <name evidence="1" type="ORF">RIF29_20509</name>
</gene>
<evidence type="ECO:0000313" key="1">
    <source>
        <dbReference type="EMBL" id="KAK7267830.1"/>
    </source>
</evidence>
<accession>A0AAN9F3L4</accession>
<comment type="caution">
    <text evidence="1">The sequence shown here is derived from an EMBL/GenBank/DDBJ whole genome shotgun (WGS) entry which is preliminary data.</text>
</comment>
<evidence type="ECO:0000313" key="2">
    <source>
        <dbReference type="Proteomes" id="UP001372338"/>
    </source>
</evidence>
<protein>
    <submittedName>
        <fullName evidence="1">Uncharacterized protein</fullName>
    </submittedName>
</protein>
<organism evidence="1 2">
    <name type="scientific">Crotalaria pallida</name>
    <name type="common">Smooth rattlebox</name>
    <name type="synonym">Crotalaria striata</name>
    <dbReference type="NCBI Taxonomy" id="3830"/>
    <lineage>
        <taxon>Eukaryota</taxon>
        <taxon>Viridiplantae</taxon>
        <taxon>Streptophyta</taxon>
        <taxon>Embryophyta</taxon>
        <taxon>Tracheophyta</taxon>
        <taxon>Spermatophyta</taxon>
        <taxon>Magnoliopsida</taxon>
        <taxon>eudicotyledons</taxon>
        <taxon>Gunneridae</taxon>
        <taxon>Pentapetalae</taxon>
        <taxon>rosids</taxon>
        <taxon>fabids</taxon>
        <taxon>Fabales</taxon>
        <taxon>Fabaceae</taxon>
        <taxon>Papilionoideae</taxon>
        <taxon>50 kb inversion clade</taxon>
        <taxon>genistoids sensu lato</taxon>
        <taxon>core genistoids</taxon>
        <taxon>Crotalarieae</taxon>
        <taxon>Crotalaria</taxon>
    </lineage>
</organism>
<keyword evidence="2" id="KW-1185">Reference proteome</keyword>